<evidence type="ECO:0000256" key="1">
    <source>
        <dbReference type="SAM" id="MobiDB-lite"/>
    </source>
</evidence>
<gene>
    <name evidence="4" type="primary">LOC112838976</name>
    <name evidence="3" type="synonym">LOC112838937</name>
</gene>
<evidence type="ECO:0000313" key="3">
    <source>
        <dbReference type="RefSeq" id="XP_025747563.1"/>
    </source>
</evidence>
<feature type="region of interest" description="Disordered" evidence="1">
    <location>
        <begin position="42"/>
        <end position="92"/>
    </location>
</feature>
<reference key="1">
    <citation type="submission" date="2019-01" db="UniProtKB">
        <authorList>
            <consortium name="RefSeq"/>
        </authorList>
    </citation>
    <scope>IDENTIFICATION</scope>
</reference>
<evidence type="ECO:0000313" key="4">
    <source>
        <dbReference type="RefSeq" id="XP_025747622.1"/>
    </source>
</evidence>
<feature type="compositionally biased region" description="Basic and acidic residues" evidence="1">
    <location>
        <begin position="54"/>
        <end position="69"/>
    </location>
</feature>
<dbReference type="RefSeq" id="XP_025747563.1">
    <property type="nucleotide sequence ID" value="XM_025891778.1"/>
</dbReference>
<keyword evidence="2" id="KW-1185">Reference proteome</keyword>
<evidence type="ECO:0000313" key="2">
    <source>
        <dbReference type="Proteomes" id="UP000286641"/>
    </source>
</evidence>
<dbReference type="AlphaFoldDB" id="A0A3Q7QZC1"/>
<reference evidence="3 4" key="2">
    <citation type="submission" date="2025-04" db="UniProtKB">
        <authorList>
            <consortium name="RefSeq"/>
        </authorList>
    </citation>
    <scope>IDENTIFICATION</scope>
    <source>
        <tissue evidence="3 4">Blood</tissue>
    </source>
</reference>
<dbReference type="Proteomes" id="UP000286641">
    <property type="component" value="Unplaced"/>
</dbReference>
<protein>
    <submittedName>
        <fullName evidence="3 4">Splicing factor 1-like</fullName>
    </submittedName>
</protein>
<organism evidence="2 4">
    <name type="scientific">Callorhinus ursinus</name>
    <name type="common">Northern fur seal</name>
    <dbReference type="NCBI Taxonomy" id="34884"/>
    <lineage>
        <taxon>Eukaryota</taxon>
        <taxon>Metazoa</taxon>
        <taxon>Chordata</taxon>
        <taxon>Craniata</taxon>
        <taxon>Vertebrata</taxon>
        <taxon>Euteleostomi</taxon>
        <taxon>Mammalia</taxon>
        <taxon>Eutheria</taxon>
        <taxon>Laurasiatheria</taxon>
        <taxon>Carnivora</taxon>
        <taxon>Caniformia</taxon>
        <taxon>Pinnipedia</taxon>
        <taxon>Otariidae</taxon>
        <taxon>Callorhinus</taxon>
    </lineage>
</organism>
<proteinExistence type="predicted"/>
<name>A0A3Q7QZC1_CALUR</name>
<sequence>MSFPFRWPRNNYLAPTLFLPSRRTGGNRGFLLLFLPAPFPAGYSQPPPPPAPHRILDSPDARPPEEDRIQGSQERTGKGSSAEVLPPLEPKPALVWPAPLPQQMTPGPQPGSAHGRALAGRHQHEDCHPPLWSPSPQTWCGLWEALSTRSTVVELVQMNSAESAGRPRAPARALLRGRPLQQCLGAHTSSVHLPPWRSSKARSFWRPPGCSPPPIPPLFTNKDSVTSI</sequence>
<dbReference type="RefSeq" id="XP_025747622.1">
    <property type="nucleotide sequence ID" value="XM_025891837.1"/>
</dbReference>
<accession>A0A3Q7QZC1</accession>